<gene>
    <name evidence="2" type="ORF">FBEOM_13530</name>
</gene>
<keyword evidence="1" id="KW-0732">Signal</keyword>
<accession>A0A9P5A5J0</accession>
<dbReference type="EMBL" id="PVQB02001014">
    <property type="protein sequence ID" value="KAF4332670.1"/>
    <property type="molecule type" value="Genomic_DNA"/>
</dbReference>
<dbReference type="AlphaFoldDB" id="A0A9P5A5J0"/>
<reference evidence="2" key="1">
    <citation type="journal article" date="2017" name="Mycologia">
        <title>Fusarium algeriense, sp. nov., a novel toxigenic crown rot pathogen of durum wheat from Algeria is nested in the Fusarium burgessii species complex.</title>
        <authorList>
            <person name="Laraba I."/>
            <person name="Keddad A."/>
            <person name="Boureghda H."/>
            <person name="Abdallah N."/>
            <person name="Vaughan M.M."/>
            <person name="Proctor R.H."/>
            <person name="Busman M."/>
            <person name="O'Donnell K."/>
        </authorList>
    </citation>
    <scope>NUCLEOTIDE SEQUENCE</scope>
    <source>
        <strain evidence="2">NRRL 25174</strain>
    </source>
</reference>
<dbReference type="Proteomes" id="UP000730481">
    <property type="component" value="Unassembled WGS sequence"/>
</dbReference>
<dbReference type="OrthoDB" id="5004672at2759"/>
<comment type="caution">
    <text evidence="2">The sequence shown here is derived from an EMBL/GenBank/DDBJ whole genome shotgun (WGS) entry which is preliminary data.</text>
</comment>
<proteinExistence type="predicted"/>
<evidence type="ECO:0000313" key="2">
    <source>
        <dbReference type="EMBL" id="KAF4332670.1"/>
    </source>
</evidence>
<evidence type="ECO:0000313" key="3">
    <source>
        <dbReference type="Proteomes" id="UP000730481"/>
    </source>
</evidence>
<reference evidence="2" key="2">
    <citation type="submission" date="2020-02" db="EMBL/GenBank/DDBJ databases">
        <title>Identification and distribution of gene clusters putatively required for synthesis of sphingolipid metabolism inhibitors in phylogenetically diverse species of the filamentous fungus Fusarium.</title>
        <authorList>
            <person name="Kim H.-S."/>
            <person name="Busman M."/>
            <person name="Brown D.W."/>
            <person name="Divon H."/>
            <person name="Uhlig S."/>
            <person name="Proctor R.H."/>
        </authorList>
    </citation>
    <scope>NUCLEOTIDE SEQUENCE</scope>
    <source>
        <strain evidence="2">NRRL 25174</strain>
    </source>
</reference>
<name>A0A9P5A5J0_9HYPO</name>
<evidence type="ECO:0000256" key="1">
    <source>
        <dbReference type="SAM" id="SignalP"/>
    </source>
</evidence>
<sequence length="92" mass="9599">MFSIQSFLLCCLTGVVLAVDSAWTSAGSLTADVCAKYYSGKGTFNKQTSTCDENYDGAIKGGDFYSNCISWAGQEGVASNLVGAGYEGHCGK</sequence>
<feature type="chain" id="PRO_5040308243" evidence="1">
    <location>
        <begin position="19"/>
        <end position="92"/>
    </location>
</feature>
<organism evidence="2 3">
    <name type="scientific">Fusarium beomiforme</name>
    <dbReference type="NCBI Taxonomy" id="44412"/>
    <lineage>
        <taxon>Eukaryota</taxon>
        <taxon>Fungi</taxon>
        <taxon>Dikarya</taxon>
        <taxon>Ascomycota</taxon>
        <taxon>Pezizomycotina</taxon>
        <taxon>Sordariomycetes</taxon>
        <taxon>Hypocreomycetidae</taxon>
        <taxon>Hypocreales</taxon>
        <taxon>Nectriaceae</taxon>
        <taxon>Fusarium</taxon>
        <taxon>Fusarium burgessii species complex</taxon>
    </lineage>
</organism>
<feature type="signal peptide" evidence="1">
    <location>
        <begin position="1"/>
        <end position="18"/>
    </location>
</feature>
<protein>
    <submittedName>
        <fullName evidence="2">Uncharacterized protein</fullName>
    </submittedName>
</protein>
<keyword evidence="3" id="KW-1185">Reference proteome</keyword>